<evidence type="ECO:0000256" key="1">
    <source>
        <dbReference type="ARBA" id="ARBA00004651"/>
    </source>
</evidence>
<dbReference type="InterPro" id="IPR052665">
    <property type="entry name" value="Neuropeptide-GPCR"/>
</dbReference>
<feature type="transmembrane region" description="Helical" evidence="10">
    <location>
        <begin position="109"/>
        <end position="130"/>
    </location>
</feature>
<feature type="domain" description="G-protein coupled receptors family 1 profile" evidence="12">
    <location>
        <begin position="51"/>
        <end position="318"/>
    </location>
</feature>
<evidence type="ECO:0000256" key="6">
    <source>
        <dbReference type="ARBA" id="ARBA00023136"/>
    </source>
</evidence>
<keyword evidence="14" id="KW-1185">Reference proteome</keyword>
<evidence type="ECO:0000256" key="8">
    <source>
        <dbReference type="ARBA" id="ARBA00023180"/>
    </source>
</evidence>
<protein>
    <recommendedName>
        <fullName evidence="12">G-protein coupled receptors family 1 profile domain-containing protein</fullName>
    </recommendedName>
</protein>
<keyword evidence="5 10" id="KW-0297">G-protein coupled receptor</keyword>
<dbReference type="PANTHER" id="PTHR24224">
    <property type="entry name" value="CARDIOACCELERATORY PEPTIDE RECEPTOR-RELATED"/>
    <property type="match status" value="1"/>
</dbReference>
<dbReference type="GO" id="GO:0005000">
    <property type="term" value="F:vasopressin receptor activity"/>
    <property type="evidence" value="ECO:0007669"/>
    <property type="project" value="InterPro"/>
</dbReference>
<evidence type="ECO:0000256" key="9">
    <source>
        <dbReference type="ARBA" id="ARBA00023224"/>
    </source>
</evidence>
<keyword evidence="8 10" id="KW-0325">Glycoprotein</keyword>
<evidence type="ECO:0000256" key="7">
    <source>
        <dbReference type="ARBA" id="ARBA00023170"/>
    </source>
</evidence>
<reference evidence="13" key="2">
    <citation type="submission" date="2022-10" db="EMBL/GenBank/DDBJ databases">
        <authorList>
            <consortium name="ENA_rothamsted_submissions"/>
            <consortium name="culmorum"/>
            <person name="King R."/>
        </authorList>
    </citation>
    <scope>NUCLEOTIDE SEQUENCE</scope>
</reference>
<evidence type="ECO:0000256" key="11">
    <source>
        <dbReference type="SAM" id="MobiDB-lite"/>
    </source>
</evidence>
<keyword evidence="4 10" id="KW-1133">Transmembrane helix</keyword>
<feature type="transmembrane region" description="Helical" evidence="10">
    <location>
        <begin position="191"/>
        <end position="220"/>
    </location>
</feature>
<dbReference type="GO" id="GO:0005886">
    <property type="term" value="C:plasma membrane"/>
    <property type="evidence" value="ECO:0007669"/>
    <property type="project" value="UniProtKB-SubCell"/>
</dbReference>
<comment type="caution">
    <text evidence="10">Lacks conserved residue(s) required for the propagation of feature annotation.</text>
</comment>
<keyword evidence="6 10" id="KW-0472">Membrane</keyword>
<accession>A0A9N9QXE4</accession>
<dbReference type="PANTHER" id="PTHR24224:SF6">
    <property type="entry name" value="CARDIOACCELERATORY PEPTIDE RECEPTOR-RELATED"/>
    <property type="match status" value="1"/>
</dbReference>
<comment type="subcellular location">
    <subcellularLocation>
        <location evidence="1 10">Cell membrane</location>
        <topology evidence="1 10">Multi-pass membrane protein</topology>
    </subcellularLocation>
</comment>
<evidence type="ECO:0000256" key="10">
    <source>
        <dbReference type="RuleBase" id="RU046427"/>
    </source>
</evidence>
<evidence type="ECO:0000313" key="13">
    <source>
        <dbReference type="EMBL" id="CAG9785286.1"/>
    </source>
</evidence>
<gene>
    <name evidence="13" type="ORF">DIATSA_LOCUS3329</name>
</gene>
<dbReference type="AlphaFoldDB" id="A0A9N9QXE4"/>
<dbReference type="Gene3D" id="1.20.1070.10">
    <property type="entry name" value="Rhodopsin 7-helix transmembrane proteins"/>
    <property type="match status" value="1"/>
</dbReference>
<dbReference type="PROSITE" id="PS00237">
    <property type="entry name" value="G_PROTEIN_RECEP_F1_1"/>
    <property type="match status" value="1"/>
</dbReference>
<feature type="region of interest" description="Disordered" evidence="11">
    <location>
        <begin position="401"/>
        <end position="423"/>
    </location>
</feature>
<feature type="transmembrane region" description="Helical" evidence="10">
    <location>
        <begin position="265"/>
        <end position="287"/>
    </location>
</feature>
<name>A0A9N9QXE4_9NEOP</name>
<dbReference type="Proteomes" id="UP001153714">
    <property type="component" value="Chromosome 13"/>
</dbReference>
<keyword evidence="2" id="KW-1003">Cell membrane</keyword>
<dbReference type="InterPro" id="IPR001817">
    <property type="entry name" value="Vasoprsn_rcpt"/>
</dbReference>
<organism evidence="13 14">
    <name type="scientific">Diatraea saccharalis</name>
    <name type="common">sugarcane borer</name>
    <dbReference type="NCBI Taxonomy" id="40085"/>
    <lineage>
        <taxon>Eukaryota</taxon>
        <taxon>Metazoa</taxon>
        <taxon>Ecdysozoa</taxon>
        <taxon>Arthropoda</taxon>
        <taxon>Hexapoda</taxon>
        <taxon>Insecta</taxon>
        <taxon>Pterygota</taxon>
        <taxon>Neoptera</taxon>
        <taxon>Endopterygota</taxon>
        <taxon>Lepidoptera</taxon>
        <taxon>Glossata</taxon>
        <taxon>Ditrysia</taxon>
        <taxon>Pyraloidea</taxon>
        <taxon>Crambidae</taxon>
        <taxon>Crambinae</taxon>
        <taxon>Diatraea</taxon>
    </lineage>
</organism>
<evidence type="ECO:0000256" key="2">
    <source>
        <dbReference type="ARBA" id="ARBA00022475"/>
    </source>
</evidence>
<dbReference type="InterPro" id="IPR000276">
    <property type="entry name" value="GPCR_Rhodpsn"/>
</dbReference>
<dbReference type="Pfam" id="PF00001">
    <property type="entry name" value="7tm_1"/>
    <property type="match status" value="1"/>
</dbReference>
<feature type="transmembrane region" description="Helical" evidence="10">
    <location>
        <begin position="151"/>
        <end position="171"/>
    </location>
</feature>
<dbReference type="SMART" id="SM01381">
    <property type="entry name" value="7TM_GPCR_Srsx"/>
    <property type="match status" value="1"/>
</dbReference>
<dbReference type="PROSITE" id="PS50262">
    <property type="entry name" value="G_PROTEIN_RECEP_F1_2"/>
    <property type="match status" value="1"/>
</dbReference>
<keyword evidence="3 10" id="KW-0812">Transmembrane</keyword>
<dbReference type="OrthoDB" id="5987909at2759"/>
<keyword evidence="7 10" id="KW-0675">Receptor</keyword>
<evidence type="ECO:0000259" key="12">
    <source>
        <dbReference type="PROSITE" id="PS50262"/>
    </source>
</evidence>
<proteinExistence type="inferred from homology"/>
<evidence type="ECO:0000256" key="3">
    <source>
        <dbReference type="ARBA" id="ARBA00022692"/>
    </source>
</evidence>
<dbReference type="SUPFAM" id="SSF81321">
    <property type="entry name" value="Family A G protein-coupled receptor-like"/>
    <property type="match status" value="1"/>
</dbReference>
<sequence>MEEAECLNCSIYADLNDTLDYGNASHINKFYFYQTAQVAVLWLMLVAIVAGNATVILALLLTKTRKSRMNFFIMQLAISDLLVGLISVLPDLIHRITITWLAGSIACKLVKYLQGVVTYSSTYVLVALSVDRCDAITHPMNFSGSWRRARALILGAWFISFLFCVPMLILFDEADVGMLQCWLDLSKTQWRIWMTSIFLSLFVIPALIIAACYGVIVVTIRHKSQRVLGRRATVTKQYSDDLDTRRASSRGIIPKAKIKTVKMTFVIVFVFVLCWSPYMIFDILQVYGYVPDTQDNVAIASLIQSLAPLNSAANPVIYFIFSSKIFLSLRNIPPFKWFWCWMKSSESPIGNESRAHTEMLTSSHRRTRRDITVKVKEQESIKFPKQRIHQSNSTNSRKVRLHLPEDHQMNNNCHPHRRDDTFL</sequence>
<evidence type="ECO:0000256" key="5">
    <source>
        <dbReference type="ARBA" id="ARBA00023040"/>
    </source>
</evidence>
<feature type="transmembrane region" description="Helical" evidence="10">
    <location>
        <begin position="39"/>
        <end position="62"/>
    </location>
</feature>
<evidence type="ECO:0000256" key="4">
    <source>
        <dbReference type="ARBA" id="ARBA00022989"/>
    </source>
</evidence>
<dbReference type="EMBL" id="OU893344">
    <property type="protein sequence ID" value="CAG9785286.1"/>
    <property type="molecule type" value="Genomic_DNA"/>
</dbReference>
<evidence type="ECO:0000313" key="14">
    <source>
        <dbReference type="Proteomes" id="UP001153714"/>
    </source>
</evidence>
<dbReference type="PRINTS" id="PR00896">
    <property type="entry name" value="VASOPRESSINR"/>
</dbReference>
<dbReference type="PRINTS" id="PR00237">
    <property type="entry name" value="GPCRRHODOPSN"/>
</dbReference>
<comment type="similarity">
    <text evidence="10">Belongs to the G-protein coupled receptor 1 family. Vasopressin/oxytocin receptor subfamily.</text>
</comment>
<dbReference type="InterPro" id="IPR017452">
    <property type="entry name" value="GPCR_Rhodpsn_7TM"/>
</dbReference>
<keyword evidence="9 10" id="KW-0807">Transducer</keyword>
<reference evidence="13" key="1">
    <citation type="submission" date="2021-12" db="EMBL/GenBank/DDBJ databases">
        <authorList>
            <person name="King R."/>
        </authorList>
    </citation>
    <scope>NUCLEOTIDE SEQUENCE</scope>
</reference>
<dbReference type="GO" id="GO:0008188">
    <property type="term" value="F:neuropeptide receptor activity"/>
    <property type="evidence" value="ECO:0007669"/>
    <property type="project" value="TreeGrafter"/>
</dbReference>
<feature type="transmembrane region" description="Helical" evidence="10">
    <location>
        <begin position="299"/>
        <end position="321"/>
    </location>
</feature>